<dbReference type="PANTHER" id="PTHR24148:SF64">
    <property type="entry name" value="HETEROKARYON INCOMPATIBILITY DOMAIN-CONTAINING PROTEIN"/>
    <property type="match status" value="1"/>
</dbReference>
<gene>
    <name evidence="2" type="ORF">NKR19_g8772</name>
</gene>
<evidence type="ECO:0000259" key="1">
    <source>
        <dbReference type="Pfam" id="PF06985"/>
    </source>
</evidence>
<dbReference type="EMBL" id="JANBVN010000188">
    <property type="protein sequence ID" value="KAJ9134175.1"/>
    <property type="molecule type" value="Genomic_DNA"/>
</dbReference>
<name>A0AA38R5C5_9PEZI</name>
<protein>
    <submittedName>
        <fullName evidence="2">HET-domain-containing protein</fullName>
    </submittedName>
</protein>
<keyword evidence="3" id="KW-1185">Reference proteome</keyword>
<dbReference type="PANTHER" id="PTHR24148">
    <property type="entry name" value="ANKYRIN REPEAT DOMAIN-CONTAINING PROTEIN 39 HOMOLOG-RELATED"/>
    <property type="match status" value="1"/>
</dbReference>
<evidence type="ECO:0000313" key="2">
    <source>
        <dbReference type="EMBL" id="KAJ9134175.1"/>
    </source>
</evidence>
<dbReference type="InterPro" id="IPR010730">
    <property type="entry name" value="HET"/>
</dbReference>
<organism evidence="2 3">
    <name type="scientific">Coniochaeta hoffmannii</name>
    <dbReference type="NCBI Taxonomy" id="91930"/>
    <lineage>
        <taxon>Eukaryota</taxon>
        <taxon>Fungi</taxon>
        <taxon>Dikarya</taxon>
        <taxon>Ascomycota</taxon>
        <taxon>Pezizomycotina</taxon>
        <taxon>Sordariomycetes</taxon>
        <taxon>Sordariomycetidae</taxon>
        <taxon>Coniochaetales</taxon>
        <taxon>Coniochaetaceae</taxon>
        <taxon>Coniochaeta</taxon>
    </lineage>
</organism>
<dbReference type="AlphaFoldDB" id="A0AA38R5C5"/>
<dbReference type="Pfam" id="PF26639">
    <property type="entry name" value="Het-6_barrel"/>
    <property type="match status" value="1"/>
</dbReference>
<proteinExistence type="predicted"/>
<dbReference type="InterPro" id="IPR052895">
    <property type="entry name" value="HetReg/Transcr_Mod"/>
</dbReference>
<sequence>MSFSYTSVPLYFNHIRILTLSPSESAETRPSCSLEAVDLEEAPAFTALSYAWGDASQRTSIQVNGKDLSITSALALALRHLRLPDRERRLWIDQICINQADDDEKASQVRLMRQIYSEAENTVAWLGEEKDGSDEVMRFIQEAGREGFKIGLRDVPRDDYASLRWHVTAAFSNLDSHDLDVAEGDPLGKKKTDLCKLIDSRYSEQWDDMLDHLYLLFARPYFRRGWIKQEVVIPRTLILQCGRQTVGGDEFVSFVRLDSFISEAKRQQWTARITRMQQEDREALIKGKLDAAGARTRSERLSATVAKAQVINSAQFNERFGLGQTVGIRSRYHMGGHWQEEMTLAFMLKTFASDLEFTDPRDRIFGLLGMASDTSAIQIQVDYTIPWQEVYADAIKRIIHAGYVDILYDIYSAPSPPTSLPSWCPDLNIAKAGIIKKYTFLSSHPFSAGGPPLPSHRVPSAQQFSSPPTLLIRGFQVDTVLTTIPLWTPDSSGSYFADNLTSLKSVLTKLYDLSKLSRSQFSSSSHNLPPSILPSRRAAAAAAADENSALRTAILDHESVSPSSSGGRKRRATVPRMHAAIADLARGIPQLHGAELRDYLNQAQVLQYLAPWFGQRGFIGLGPRETKAGDVVVVFYGGSVPFVLRPDGAKGGPTWRVVGEGYCDGIMDREGVGWGEERVFTLV</sequence>
<feature type="domain" description="Heterokaryon incompatibility" evidence="1">
    <location>
        <begin position="45"/>
        <end position="230"/>
    </location>
</feature>
<accession>A0AA38R5C5</accession>
<evidence type="ECO:0000313" key="3">
    <source>
        <dbReference type="Proteomes" id="UP001174691"/>
    </source>
</evidence>
<comment type="caution">
    <text evidence="2">The sequence shown here is derived from an EMBL/GenBank/DDBJ whole genome shotgun (WGS) entry which is preliminary data.</text>
</comment>
<dbReference type="Pfam" id="PF06985">
    <property type="entry name" value="HET"/>
    <property type="match status" value="1"/>
</dbReference>
<reference evidence="2" key="1">
    <citation type="submission" date="2022-07" db="EMBL/GenBank/DDBJ databases">
        <title>Fungi with potential for degradation of polypropylene.</title>
        <authorList>
            <person name="Gostincar C."/>
        </authorList>
    </citation>
    <scope>NUCLEOTIDE SEQUENCE</scope>
    <source>
        <strain evidence="2">EXF-13287</strain>
    </source>
</reference>
<dbReference type="Proteomes" id="UP001174691">
    <property type="component" value="Unassembled WGS sequence"/>
</dbReference>